<organism evidence="3 4">
    <name type="scientific">Ridgeia piscesae</name>
    <name type="common">Tubeworm</name>
    <dbReference type="NCBI Taxonomy" id="27915"/>
    <lineage>
        <taxon>Eukaryota</taxon>
        <taxon>Metazoa</taxon>
        <taxon>Spiralia</taxon>
        <taxon>Lophotrochozoa</taxon>
        <taxon>Annelida</taxon>
        <taxon>Polychaeta</taxon>
        <taxon>Sedentaria</taxon>
        <taxon>Canalipalpata</taxon>
        <taxon>Sabellida</taxon>
        <taxon>Siboglinidae</taxon>
        <taxon>Ridgeia</taxon>
    </lineage>
</organism>
<dbReference type="GO" id="GO:0005975">
    <property type="term" value="P:carbohydrate metabolic process"/>
    <property type="evidence" value="ECO:0007669"/>
    <property type="project" value="InterPro"/>
</dbReference>
<feature type="compositionally biased region" description="Low complexity" evidence="1">
    <location>
        <begin position="37"/>
        <end position="65"/>
    </location>
</feature>
<dbReference type="EMBL" id="JAODUO010000188">
    <property type="protein sequence ID" value="KAK2186797.1"/>
    <property type="molecule type" value="Genomic_DNA"/>
</dbReference>
<dbReference type="AlphaFoldDB" id="A0AAD9UES8"/>
<feature type="domain" description="GH18" evidence="2">
    <location>
        <begin position="1"/>
        <end position="33"/>
    </location>
</feature>
<evidence type="ECO:0000313" key="4">
    <source>
        <dbReference type="Proteomes" id="UP001209878"/>
    </source>
</evidence>
<dbReference type="Gene3D" id="3.20.20.80">
    <property type="entry name" value="Glycosidases"/>
    <property type="match status" value="1"/>
</dbReference>
<proteinExistence type="predicted"/>
<protein>
    <recommendedName>
        <fullName evidence="2">GH18 domain-containing protein</fullName>
    </recommendedName>
</protein>
<evidence type="ECO:0000259" key="2">
    <source>
        <dbReference type="PROSITE" id="PS51910"/>
    </source>
</evidence>
<comment type="caution">
    <text evidence="3">The sequence shown here is derived from an EMBL/GenBank/DDBJ whole genome shotgun (WGS) entry which is preliminary data.</text>
</comment>
<dbReference type="Proteomes" id="UP001209878">
    <property type="component" value="Unassembled WGS sequence"/>
</dbReference>
<dbReference type="PROSITE" id="PS51910">
    <property type="entry name" value="GH18_2"/>
    <property type="match status" value="1"/>
</dbReference>
<accession>A0AAD9UES8</accession>
<gene>
    <name evidence="3" type="ORF">NP493_188g00036</name>
</gene>
<dbReference type="InterPro" id="IPR001223">
    <property type="entry name" value="Glyco_hydro18_cat"/>
</dbReference>
<keyword evidence="4" id="KW-1185">Reference proteome</keyword>
<sequence>MVYSLDADDFSGKLCGEGQYPLISAMRRALFTKRPVPTTTTTTAPTTTTTTTPTTTTTTTTTTTPKPAHIPPVKEGRHVNNDNVYNNANHNTN</sequence>
<feature type="region of interest" description="Disordered" evidence="1">
    <location>
        <begin position="34"/>
        <end position="93"/>
    </location>
</feature>
<evidence type="ECO:0000256" key="1">
    <source>
        <dbReference type="SAM" id="MobiDB-lite"/>
    </source>
</evidence>
<reference evidence="3" key="1">
    <citation type="journal article" date="2023" name="Mol. Biol. Evol.">
        <title>Third-Generation Sequencing Reveals the Adaptive Role of the Epigenome in Three Deep-Sea Polychaetes.</title>
        <authorList>
            <person name="Perez M."/>
            <person name="Aroh O."/>
            <person name="Sun Y."/>
            <person name="Lan Y."/>
            <person name="Juniper S.K."/>
            <person name="Young C.R."/>
            <person name="Angers B."/>
            <person name="Qian P.Y."/>
        </authorList>
    </citation>
    <scope>NUCLEOTIDE SEQUENCE</scope>
    <source>
        <strain evidence="3">R07B-5</strain>
    </source>
</reference>
<name>A0AAD9UES8_RIDPI</name>
<feature type="compositionally biased region" description="Low complexity" evidence="1">
    <location>
        <begin position="81"/>
        <end position="93"/>
    </location>
</feature>
<evidence type="ECO:0000313" key="3">
    <source>
        <dbReference type="EMBL" id="KAK2186797.1"/>
    </source>
</evidence>